<name>A0A0B8PF97_9VIBR</name>
<dbReference type="PANTHER" id="PTHR43685:SF2">
    <property type="entry name" value="GLYCOSYLTRANSFERASE 2-LIKE DOMAIN-CONTAINING PROTEIN"/>
    <property type="match status" value="1"/>
</dbReference>
<dbReference type="CDD" id="cd00761">
    <property type="entry name" value="Glyco_tranf_GTA_type"/>
    <property type="match status" value="1"/>
</dbReference>
<dbReference type="InterPro" id="IPR001173">
    <property type="entry name" value="Glyco_trans_2-like"/>
</dbReference>
<dbReference type="EMBL" id="BBSA01000008">
    <property type="protein sequence ID" value="GAM63307.1"/>
    <property type="molecule type" value="Genomic_DNA"/>
</dbReference>
<reference evidence="2 3" key="2">
    <citation type="submission" date="2015-01" db="EMBL/GenBank/DDBJ databases">
        <authorList>
            <consortium name="NBRP consortium"/>
            <person name="Sawabe T."/>
            <person name="Meirelles P."/>
            <person name="Feng G."/>
            <person name="Sayaka M."/>
            <person name="Hattori M."/>
            <person name="Ohkuma M."/>
        </authorList>
    </citation>
    <scope>NUCLEOTIDE SEQUENCE [LARGE SCALE GENOMIC DNA]</scope>
    <source>
        <strain evidence="2 3">JCM19232</strain>
    </source>
</reference>
<reference evidence="2 3" key="1">
    <citation type="submission" date="2015-01" db="EMBL/GenBank/DDBJ databases">
        <title>Vibrio sp. C5 JCM 19232 whole genome shotgun sequence.</title>
        <authorList>
            <person name="Sawabe T."/>
            <person name="Meirelles P."/>
            <person name="Feng G."/>
            <person name="Sayaka M."/>
            <person name="Hattori M."/>
            <person name="Ohkuma M."/>
        </authorList>
    </citation>
    <scope>NUCLEOTIDE SEQUENCE [LARGE SCALE GENOMIC DNA]</scope>
    <source>
        <strain evidence="2 3">JCM19232</strain>
    </source>
</reference>
<dbReference type="SUPFAM" id="SSF53448">
    <property type="entry name" value="Nucleotide-diphospho-sugar transferases"/>
    <property type="match status" value="1"/>
</dbReference>
<dbReference type="InterPro" id="IPR029044">
    <property type="entry name" value="Nucleotide-diphossugar_trans"/>
</dbReference>
<evidence type="ECO:0000259" key="1">
    <source>
        <dbReference type="Pfam" id="PF00535"/>
    </source>
</evidence>
<accession>A0A0B8PF97</accession>
<gene>
    <name evidence="2" type="ORF">JCM19232_1454</name>
</gene>
<dbReference type="GO" id="GO:0016740">
    <property type="term" value="F:transferase activity"/>
    <property type="evidence" value="ECO:0007669"/>
    <property type="project" value="UniProtKB-KW"/>
</dbReference>
<dbReference type="Proteomes" id="UP000031670">
    <property type="component" value="Unassembled WGS sequence"/>
</dbReference>
<protein>
    <submittedName>
        <fullName evidence="2">Glycosyl transferase</fullName>
    </submittedName>
</protein>
<dbReference type="InterPro" id="IPR050834">
    <property type="entry name" value="Glycosyltransf_2"/>
</dbReference>
<feature type="domain" description="Glycosyltransferase 2-like" evidence="1">
    <location>
        <begin position="10"/>
        <end position="169"/>
    </location>
</feature>
<evidence type="ECO:0000313" key="2">
    <source>
        <dbReference type="EMBL" id="GAM63307.1"/>
    </source>
</evidence>
<dbReference type="AlphaFoldDB" id="A0A0B8PF97"/>
<proteinExistence type="predicted"/>
<sequence length="284" mass="32557">MNNTYNREVSVIIPTRNRLSFLPNAVYSAVSQQGVIVDVIIVDDSDVSQVHQIKDLFASCSNVKVVRNEDHGPSQARNLGVKCSLSEFVTFLDDDDIYLPGRLNSLVTTLVSRTECIFVSSGRLIAKNNYGTWDTENNRIFGEVNVNDIKYINDVDIGLLIRRQDFEKLGGFSEKFNGYEDWEFVIRCLLLKPAYKIKRYDYIVNDCSVDRVSAHQNENLALIADEYREIFGEDWYRLINFRGLCESNNASLYTASYLSFSTCSTKPLFYFFSKLKRELKKTTG</sequence>
<organism evidence="2 3">
    <name type="scientific">Vibrio ishigakensis</name>
    <dbReference type="NCBI Taxonomy" id="1481914"/>
    <lineage>
        <taxon>Bacteria</taxon>
        <taxon>Pseudomonadati</taxon>
        <taxon>Pseudomonadota</taxon>
        <taxon>Gammaproteobacteria</taxon>
        <taxon>Vibrionales</taxon>
        <taxon>Vibrionaceae</taxon>
        <taxon>Vibrio</taxon>
    </lineage>
</organism>
<evidence type="ECO:0000313" key="3">
    <source>
        <dbReference type="Proteomes" id="UP000031670"/>
    </source>
</evidence>
<keyword evidence="2" id="KW-0808">Transferase</keyword>
<dbReference type="Gene3D" id="3.90.550.10">
    <property type="entry name" value="Spore Coat Polysaccharide Biosynthesis Protein SpsA, Chain A"/>
    <property type="match status" value="1"/>
</dbReference>
<comment type="caution">
    <text evidence="2">The sequence shown here is derived from an EMBL/GenBank/DDBJ whole genome shotgun (WGS) entry which is preliminary data.</text>
</comment>
<dbReference type="Pfam" id="PF00535">
    <property type="entry name" value="Glycos_transf_2"/>
    <property type="match status" value="1"/>
</dbReference>
<dbReference type="PANTHER" id="PTHR43685">
    <property type="entry name" value="GLYCOSYLTRANSFERASE"/>
    <property type="match status" value="1"/>
</dbReference>